<dbReference type="PANTHER" id="PTHR47513">
    <property type="entry name" value="ZINC TRANSPORTER"/>
    <property type="match status" value="1"/>
</dbReference>
<dbReference type="EMBL" id="KZ772807">
    <property type="protein sequence ID" value="PTQ29720.1"/>
    <property type="molecule type" value="Genomic_DNA"/>
</dbReference>
<evidence type="ECO:0000256" key="1">
    <source>
        <dbReference type="SAM" id="Phobius"/>
    </source>
</evidence>
<evidence type="ECO:0000313" key="2">
    <source>
        <dbReference type="EMBL" id="PTQ29720.1"/>
    </source>
</evidence>
<accession>A0A2R6W791</accession>
<name>A0A2R6W791_MARPO</name>
<dbReference type="PANTHER" id="PTHR47513:SF1">
    <property type="entry name" value="OS07G0283200 PROTEIN"/>
    <property type="match status" value="1"/>
</dbReference>
<feature type="transmembrane region" description="Helical" evidence="1">
    <location>
        <begin position="115"/>
        <end position="133"/>
    </location>
</feature>
<feature type="transmembrane region" description="Helical" evidence="1">
    <location>
        <begin position="255"/>
        <end position="277"/>
    </location>
</feature>
<keyword evidence="1" id="KW-0812">Transmembrane</keyword>
<proteinExistence type="predicted"/>
<dbReference type="OMA" id="LQIIHII"/>
<dbReference type="Gramene" id="Mp6g12280.1">
    <property type="protein sequence ID" value="Mp6g12280.1.cds"/>
    <property type="gene ID" value="Mp6g12280"/>
</dbReference>
<dbReference type="AlphaFoldDB" id="A0A2R6W791"/>
<keyword evidence="1" id="KW-1133">Transmembrane helix</keyword>
<feature type="transmembrane region" description="Helical" evidence="1">
    <location>
        <begin position="83"/>
        <end position="103"/>
    </location>
</feature>
<organism evidence="2 3">
    <name type="scientific">Marchantia polymorpha</name>
    <name type="common">Common liverwort</name>
    <name type="synonym">Marchantia aquatica</name>
    <dbReference type="NCBI Taxonomy" id="3197"/>
    <lineage>
        <taxon>Eukaryota</taxon>
        <taxon>Viridiplantae</taxon>
        <taxon>Streptophyta</taxon>
        <taxon>Embryophyta</taxon>
        <taxon>Marchantiophyta</taxon>
        <taxon>Marchantiopsida</taxon>
        <taxon>Marchantiidae</taxon>
        <taxon>Marchantiales</taxon>
        <taxon>Marchantiaceae</taxon>
        <taxon>Marchantia</taxon>
    </lineage>
</organism>
<feature type="transmembrane region" description="Helical" evidence="1">
    <location>
        <begin position="313"/>
        <end position="331"/>
    </location>
</feature>
<feature type="transmembrane region" description="Helical" evidence="1">
    <location>
        <begin position="145"/>
        <end position="165"/>
    </location>
</feature>
<sequence>MAEFAGGGGDRLGRYPAPAGGLSLQAFHVFGRFARLLSVYGLYQYLIGAKISVVVFMFGSLLGSAAVFFAIQKPWKGRPLSRSQIVPTAINGGVLALSLVLWGRGLQTCGPVRTILAEYVGAVLGAISTLLFGRGGHAARKVCGLIAMLAAFYFLSQGWAMATYSPFSLDPSASTDETMHEKGHVGLHSMIAPIFSGLLAALRRIIARRVSLKSQSKKRLHAITVASATCFLFPFAMTTLAMSEAGSRSDYHGSAVWPYLSMIFFGIVLMYYVDALIEDRLHIVPSSPQHLVVSAGCIIVLEFLYRMDFSPLGFMWCLTWLGSGIYVATTVESRFRRDLDPGEGQDFMRESRSELALSSLPS</sequence>
<feature type="transmembrane region" description="Helical" evidence="1">
    <location>
        <begin position="185"/>
        <end position="202"/>
    </location>
</feature>
<gene>
    <name evidence="2" type="ORF">MARPO_0135s0006</name>
</gene>
<reference evidence="3" key="1">
    <citation type="journal article" date="2017" name="Cell">
        <title>Insights into land plant evolution garnered from the Marchantia polymorpha genome.</title>
        <authorList>
            <person name="Bowman J.L."/>
            <person name="Kohchi T."/>
            <person name="Yamato K.T."/>
            <person name="Jenkins J."/>
            <person name="Shu S."/>
            <person name="Ishizaki K."/>
            <person name="Yamaoka S."/>
            <person name="Nishihama R."/>
            <person name="Nakamura Y."/>
            <person name="Berger F."/>
            <person name="Adam C."/>
            <person name="Aki S.S."/>
            <person name="Althoff F."/>
            <person name="Araki T."/>
            <person name="Arteaga-Vazquez M.A."/>
            <person name="Balasubrmanian S."/>
            <person name="Barry K."/>
            <person name="Bauer D."/>
            <person name="Boehm C.R."/>
            <person name="Briginshaw L."/>
            <person name="Caballero-Perez J."/>
            <person name="Catarino B."/>
            <person name="Chen F."/>
            <person name="Chiyoda S."/>
            <person name="Chovatia M."/>
            <person name="Davies K.M."/>
            <person name="Delmans M."/>
            <person name="Demura T."/>
            <person name="Dierschke T."/>
            <person name="Dolan L."/>
            <person name="Dorantes-Acosta A.E."/>
            <person name="Eklund D.M."/>
            <person name="Florent S.N."/>
            <person name="Flores-Sandoval E."/>
            <person name="Fujiyama A."/>
            <person name="Fukuzawa H."/>
            <person name="Galik B."/>
            <person name="Grimanelli D."/>
            <person name="Grimwood J."/>
            <person name="Grossniklaus U."/>
            <person name="Hamada T."/>
            <person name="Haseloff J."/>
            <person name="Hetherington A.J."/>
            <person name="Higo A."/>
            <person name="Hirakawa Y."/>
            <person name="Hundley H.N."/>
            <person name="Ikeda Y."/>
            <person name="Inoue K."/>
            <person name="Inoue S.I."/>
            <person name="Ishida S."/>
            <person name="Jia Q."/>
            <person name="Kakita M."/>
            <person name="Kanazawa T."/>
            <person name="Kawai Y."/>
            <person name="Kawashima T."/>
            <person name="Kennedy M."/>
            <person name="Kinose K."/>
            <person name="Kinoshita T."/>
            <person name="Kohara Y."/>
            <person name="Koide E."/>
            <person name="Komatsu K."/>
            <person name="Kopischke S."/>
            <person name="Kubo M."/>
            <person name="Kyozuka J."/>
            <person name="Lagercrantz U."/>
            <person name="Lin S.S."/>
            <person name="Lindquist E."/>
            <person name="Lipzen A.M."/>
            <person name="Lu C.W."/>
            <person name="De Luna E."/>
            <person name="Martienssen R.A."/>
            <person name="Minamino N."/>
            <person name="Mizutani M."/>
            <person name="Mizutani M."/>
            <person name="Mochizuki N."/>
            <person name="Monte I."/>
            <person name="Mosher R."/>
            <person name="Nagasaki H."/>
            <person name="Nakagami H."/>
            <person name="Naramoto S."/>
            <person name="Nishitani K."/>
            <person name="Ohtani M."/>
            <person name="Okamoto T."/>
            <person name="Okumura M."/>
            <person name="Phillips J."/>
            <person name="Pollak B."/>
            <person name="Reinders A."/>
            <person name="Rovekamp M."/>
            <person name="Sano R."/>
            <person name="Sawa S."/>
            <person name="Schmid M.W."/>
            <person name="Shirakawa M."/>
            <person name="Solano R."/>
            <person name="Spunde A."/>
            <person name="Suetsugu N."/>
            <person name="Sugano S."/>
            <person name="Sugiyama A."/>
            <person name="Sun R."/>
            <person name="Suzuki Y."/>
            <person name="Takenaka M."/>
            <person name="Takezawa D."/>
            <person name="Tomogane H."/>
            <person name="Tsuzuki M."/>
            <person name="Ueda T."/>
            <person name="Umeda M."/>
            <person name="Ward J.M."/>
            <person name="Watanabe Y."/>
            <person name="Yazaki K."/>
            <person name="Yokoyama R."/>
            <person name="Yoshitake Y."/>
            <person name="Yotsui I."/>
            <person name="Zachgo S."/>
            <person name="Schmutz J."/>
        </authorList>
    </citation>
    <scope>NUCLEOTIDE SEQUENCE [LARGE SCALE GENOMIC DNA]</scope>
    <source>
        <strain evidence="3">Tak-1</strain>
    </source>
</reference>
<dbReference type="OrthoDB" id="1884658at2759"/>
<feature type="transmembrane region" description="Helical" evidence="1">
    <location>
        <begin position="289"/>
        <end position="307"/>
    </location>
</feature>
<evidence type="ECO:0000313" key="3">
    <source>
        <dbReference type="Proteomes" id="UP000244005"/>
    </source>
</evidence>
<dbReference type="Proteomes" id="UP000244005">
    <property type="component" value="Unassembled WGS sequence"/>
</dbReference>
<protein>
    <submittedName>
        <fullName evidence="2">Uncharacterized protein</fullName>
    </submittedName>
</protein>
<keyword evidence="3" id="KW-1185">Reference proteome</keyword>
<keyword evidence="1" id="KW-0472">Membrane</keyword>
<feature type="transmembrane region" description="Helical" evidence="1">
    <location>
        <begin position="222"/>
        <end position="243"/>
    </location>
</feature>
<feature type="transmembrane region" description="Helical" evidence="1">
    <location>
        <begin position="42"/>
        <end position="71"/>
    </location>
</feature>